<keyword evidence="1" id="KW-0472">Membrane</keyword>
<evidence type="ECO:0000259" key="2">
    <source>
        <dbReference type="PROSITE" id="PS50883"/>
    </source>
</evidence>
<sequence>MVGALVAVAALSFVGRDGVVFGAPAAAYVPWVVLAGVAAGMSTEVMSATAAVVSTGAAWRDALRAGWASRLTVRAGQILLALLVTAMVAGDRRLLLLLPLVLLVGYAARMHRIAVTGERRAWERLAMITDAFHVADSGAAARTAARGAIDWFGAEAVEVQWADLDGDRVVRATADGVEFDGRPGGDERQARNRQWTVQAIVAGQGTGELGTLRMLTFDRRMLTDRHARALGIFCAALGTSIETALGRKRATIVEAQLTYEATHDPMTGLANRRRLLSEASRLLSSGRTALWLLDLTGFKAVNDTFGHEAGDRLLVAVAARLRQAATVDGQLVARLGGDEFAVLFAGLSAEAATHRARQIHAAVCQSAQVDGVQIPIRGSAGLAVTSGGIDVSELLRRADVAMYQAKRAGRALTVFDPDNDTADALNLELAVQFPDAVAAGHIEVRYEPIIRLATGDIVAARATPVWRHPQRGVLPTATWWTVAAQYHAHSFTKVLLRQALAALKFWRARGHPVQVEVAVAPASINDPRFPVMVLAELAQHRLNPATLIIDVPSAPVGPEPVLDKLDAAGVKFVLDRFGSAASSLALLDAIPFAGLRIDQSLISRLGERKATAIVKGTIRLGQDLTMAVCAEGLDKPETRQVVLDLGCPFGHGPLFGSPLSADELERRLSIGVAGVPRQLGPHTARSATAVDLRAS</sequence>
<dbReference type="SMART" id="SM00052">
    <property type="entry name" value="EAL"/>
    <property type="match status" value="1"/>
</dbReference>
<dbReference type="InterPro" id="IPR035919">
    <property type="entry name" value="EAL_sf"/>
</dbReference>
<dbReference type="PANTHER" id="PTHR44757">
    <property type="entry name" value="DIGUANYLATE CYCLASE DGCP"/>
    <property type="match status" value="1"/>
</dbReference>
<organism evidence="4 5">
    <name type="scientific">Phytohabitans kaempferiae</name>
    <dbReference type="NCBI Taxonomy" id="1620943"/>
    <lineage>
        <taxon>Bacteria</taxon>
        <taxon>Bacillati</taxon>
        <taxon>Actinomycetota</taxon>
        <taxon>Actinomycetes</taxon>
        <taxon>Micromonosporales</taxon>
        <taxon>Micromonosporaceae</taxon>
    </lineage>
</organism>
<dbReference type="RefSeq" id="WP_377255693.1">
    <property type="nucleotide sequence ID" value="NZ_JBHLUH010000059.1"/>
</dbReference>
<dbReference type="Proteomes" id="UP001589867">
    <property type="component" value="Unassembled WGS sequence"/>
</dbReference>
<evidence type="ECO:0000313" key="4">
    <source>
        <dbReference type="EMBL" id="MFC0531374.1"/>
    </source>
</evidence>
<evidence type="ECO:0000313" key="5">
    <source>
        <dbReference type="Proteomes" id="UP001589867"/>
    </source>
</evidence>
<evidence type="ECO:0000259" key="3">
    <source>
        <dbReference type="PROSITE" id="PS50887"/>
    </source>
</evidence>
<dbReference type="InterPro" id="IPR001633">
    <property type="entry name" value="EAL_dom"/>
</dbReference>
<feature type="domain" description="EAL" evidence="2">
    <location>
        <begin position="426"/>
        <end position="672"/>
    </location>
</feature>
<dbReference type="CDD" id="cd01948">
    <property type="entry name" value="EAL"/>
    <property type="match status" value="1"/>
</dbReference>
<dbReference type="Gene3D" id="3.30.70.270">
    <property type="match status" value="1"/>
</dbReference>
<dbReference type="SUPFAM" id="SSF55073">
    <property type="entry name" value="Nucleotide cyclase"/>
    <property type="match status" value="1"/>
</dbReference>
<dbReference type="PANTHER" id="PTHR44757:SF2">
    <property type="entry name" value="BIOFILM ARCHITECTURE MAINTENANCE PROTEIN MBAA"/>
    <property type="match status" value="1"/>
</dbReference>
<dbReference type="NCBIfam" id="TIGR00254">
    <property type="entry name" value="GGDEF"/>
    <property type="match status" value="1"/>
</dbReference>
<protein>
    <submittedName>
        <fullName evidence="4">Bifunctional diguanylate cyclase/phosphodiesterase</fullName>
    </submittedName>
</protein>
<dbReference type="PROSITE" id="PS50883">
    <property type="entry name" value="EAL"/>
    <property type="match status" value="1"/>
</dbReference>
<dbReference type="InterPro" id="IPR043128">
    <property type="entry name" value="Rev_trsase/Diguanyl_cyclase"/>
</dbReference>
<dbReference type="EMBL" id="JBHLUH010000059">
    <property type="protein sequence ID" value="MFC0531374.1"/>
    <property type="molecule type" value="Genomic_DNA"/>
</dbReference>
<feature type="domain" description="GGDEF" evidence="3">
    <location>
        <begin position="286"/>
        <end position="417"/>
    </location>
</feature>
<feature type="transmembrane region" description="Helical" evidence="1">
    <location>
        <begin position="71"/>
        <end position="89"/>
    </location>
</feature>
<keyword evidence="1" id="KW-0812">Transmembrane</keyword>
<dbReference type="InterPro" id="IPR000160">
    <property type="entry name" value="GGDEF_dom"/>
</dbReference>
<proteinExistence type="predicted"/>
<evidence type="ECO:0000256" key="1">
    <source>
        <dbReference type="SAM" id="Phobius"/>
    </source>
</evidence>
<comment type="caution">
    <text evidence="4">The sequence shown here is derived from an EMBL/GenBank/DDBJ whole genome shotgun (WGS) entry which is preliminary data.</text>
</comment>
<dbReference type="Pfam" id="PF00563">
    <property type="entry name" value="EAL"/>
    <property type="match status" value="1"/>
</dbReference>
<dbReference type="SUPFAM" id="SSF141868">
    <property type="entry name" value="EAL domain-like"/>
    <property type="match status" value="1"/>
</dbReference>
<dbReference type="Gene3D" id="3.20.20.450">
    <property type="entry name" value="EAL domain"/>
    <property type="match status" value="1"/>
</dbReference>
<dbReference type="CDD" id="cd01949">
    <property type="entry name" value="GGDEF"/>
    <property type="match status" value="1"/>
</dbReference>
<gene>
    <name evidence="4" type="ORF">ACFFIA_27395</name>
</gene>
<dbReference type="InterPro" id="IPR052155">
    <property type="entry name" value="Biofilm_reg_signaling"/>
</dbReference>
<keyword evidence="1" id="KW-1133">Transmembrane helix</keyword>
<reference evidence="4 5" key="1">
    <citation type="submission" date="2024-09" db="EMBL/GenBank/DDBJ databases">
        <authorList>
            <person name="Sun Q."/>
            <person name="Mori K."/>
        </authorList>
    </citation>
    <scope>NUCLEOTIDE SEQUENCE [LARGE SCALE GENOMIC DNA]</scope>
    <source>
        <strain evidence="4 5">TBRC 3947</strain>
    </source>
</reference>
<dbReference type="SMART" id="SM00267">
    <property type="entry name" value="GGDEF"/>
    <property type="match status" value="1"/>
</dbReference>
<dbReference type="InterPro" id="IPR029787">
    <property type="entry name" value="Nucleotide_cyclase"/>
</dbReference>
<keyword evidence="5" id="KW-1185">Reference proteome</keyword>
<dbReference type="PROSITE" id="PS50887">
    <property type="entry name" value="GGDEF"/>
    <property type="match status" value="1"/>
</dbReference>
<accession>A0ABV6MA45</accession>
<dbReference type="Pfam" id="PF00990">
    <property type="entry name" value="GGDEF"/>
    <property type="match status" value="1"/>
</dbReference>
<name>A0ABV6MA45_9ACTN</name>